<protein>
    <recommendedName>
        <fullName evidence="1">Transposase IS4-like domain-containing protein</fullName>
    </recommendedName>
</protein>
<proteinExistence type="predicted"/>
<dbReference type="Proteomes" id="UP000076476">
    <property type="component" value="Unassembled WGS sequence"/>
</dbReference>
<comment type="caution">
    <text evidence="2">The sequence shown here is derived from an EMBL/GenBank/DDBJ whole genome shotgun (WGS) entry which is preliminary data.</text>
</comment>
<dbReference type="GO" id="GO:0003677">
    <property type="term" value="F:DNA binding"/>
    <property type="evidence" value="ECO:0007669"/>
    <property type="project" value="InterPro"/>
</dbReference>
<dbReference type="EMBL" id="LWBR01000062">
    <property type="protein sequence ID" value="KZN95182.1"/>
    <property type="molecule type" value="Genomic_DNA"/>
</dbReference>
<gene>
    <name evidence="2" type="ORF">AZI98_15415</name>
</gene>
<evidence type="ECO:0000259" key="1">
    <source>
        <dbReference type="Pfam" id="PF01609"/>
    </source>
</evidence>
<dbReference type="STRING" id="33936.AZI98_15415"/>
<sequence length="130" mass="15715">MRWYFFSGKPINQPMTSEHLRCFLSTDTELSGQAILEYYAKRWSIESYFRQTKETLGFDRYRIRHERAIKRYWVIVQFTYIYCMTEHSSDFSTGLASVRSRKIHNLIEFIYYEAQRGMPLDSIKNQLRVA</sequence>
<reference evidence="2 3" key="1">
    <citation type="submission" date="2016-04" db="EMBL/GenBank/DDBJ databases">
        <title>Draft genome sequence of Aeribacillus pallidus 8m3 from petroleum reservoir.</title>
        <authorList>
            <person name="Poltaraus A.B."/>
            <person name="Nazina T.N."/>
            <person name="Tourova T.P."/>
            <person name="Malakho S.M."/>
            <person name="Korshunova A.V."/>
            <person name="Sokolova D.S."/>
        </authorList>
    </citation>
    <scope>NUCLEOTIDE SEQUENCE [LARGE SCALE GENOMIC DNA]</scope>
    <source>
        <strain evidence="2 3">8m3</strain>
    </source>
</reference>
<dbReference type="AlphaFoldDB" id="A0A161Y0M8"/>
<organism evidence="2 3">
    <name type="scientific">Aeribacillus pallidus</name>
    <dbReference type="NCBI Taxonomy" id="33936"/>
    <lineage>
        <taxon>Bacteria</taxon>
        <taxon>Bacillati</taxon>
        <taxon>Bacillota</taxon>
        <taxon>Bacilli</taxon>
        <taxon>Bacillales</taxon>
        <taxon>Bacillaceae</taxon>
        <taxon>Aeribacillus</taxon>
    </lineage>
</organism>
<dbReference type="InterPro" id="IPR012337">
    <property type="entry name" value="RNaseH-like_sf"/>
</dbReference>
<dbReference type="PANTHER" id="PTHR33627:SF1">
    <property type="entry name" value="TRANSPOSASE"/>
    <property type="match status" value="1"/>
</dbReference>
<dbReference type="Gene3D" id="3.90.350.10">
    <property type="entry name" value="Transposase Inhibitor Protein From Tn5, Chain A, domain 1"/>
    <property type="match status" value="1"/>
</dbReference>
<dbReference type="PANTHER" id="PTHR33627">
    <property type="entry name" value="TRANSPOSASE"/>
    <property type="match status" value="1"/>
</dbReference>
<accession>A0A161Y0M8</accession>
<dbReference type="SUPFAM" id="SSF53098">
    <property type="entry name" value="Ribonuclease H-like"/>
    <property type="match status" value="1"/>
</dbReference>
<dbReference type="GO" id="GO:0006313">
    <property type="term" value="P:DNA transposition"/>
    <property type="evidence" value="ECO:0007669"/>
    <property type="project" value="InterPro"/>
</dbReference>
<dbReference type="InterPro" id="IPR039365">
    <property type="entry name" value="IS701-like"/>
</dbReference>
<evidence type="ECO:0000313" key="2">
    <source>
        <dbReference type="EMBL" id="KZN95182.1"/>
    </source>
</evidence>
<feature type="domain" description="Transposase IS4-like" evidence="1">
    <location>
        <begin position="21"/>
        <end position="80"/>
    </location>
</feature>
<dbReference type="InterPro" id="IPR002559">
    <property type="entry name" value="Transposase_11"/>
</dbReference>
<evidence type="ECO:0000313" key="3">
    <source>
        <dbReference type="Proteomes" id="UP000076476"/>
    </source>
</evidence>
<dbReference type="Pfam" id="PF01609">
    <property type="entry name" value="DDE_Tnp_1"/>
    <property type="match status" value="1"/>
</dbReference>
<dbReference type="GO" id="GO:0004803">
    <property type="term" value="F:transposase activity"/>
    <property type="evidence" value="ECO:0007669"/>
    <property type="project" value="InterPro"/>
</dbReference>
<keyword evidence="3" id="KW-1185">Reference proteome</keyword>
<name>A0A161Y0M8_9BACI</name>